<comment type="caution">
    <text evidence="4">The sequence shown here is derived from an EMBL/GenBank/DDBJ whole genome shotgun (WGS) entry which is preliminary data.</text>
</comment>
<proteinExistence type="predicted"/>
<gene>
    <name evidence="4" type="ORF">GCM10017083_08880</name>
</gene>
<dbReference type="Pfam" id="PF01370">
    <property type="entry name" value="Epimerase"/>
    <property type="match status" value="1"/>
</dbReference>
<dbReference type="NCBIfam" id="NF043036">
    <property type="entry name" value="ErythonDh"/>
    <property type="match status" value="1"/>
</dbReference>
<evidence type="ECO:0000259" key="3">
    <source>
        <dbReference type="Pfam" id="PF01370"/>
    </source>
</evidence>
<organism evidence="4 5">
    <name type="scientific">Thalassobaculum fulvum</name>
    <dbReference type="NCBI Taxonomy" id="1633335"/>
    <lineage>
        <taxon>Bacteria</taxon>
        <taxon>Pseudomonadati</taxon>
        <taxon>Pseudomonadota</taxon>
        <taxon>Alphaproteobacteria</taxon>
        <taxon>Rhodospirillales</taxon>
        <taxon>Thalassobaculaceae</taxon>
        <taxon>Thalassobaculum</taxon>
    </lineage>
</organism>
<accession>A0A919CPH4</accession>
<reference evidence="4" key="2">
    <citation type="submission" date="2020-09" db="EMBL/GenBank/DDBJ databases">
        <authorList>
            <person name="Sun Q."/>
            <person name="Kim S."/>
        </authorList>
    </citation>
    <scope>NUCLEOTIDE SEQUENCE</scope>
    <source>
        <strain evidence="4">KCTC 42651</strain>
    </source>
</reference>
<dbReference type="RefSeq" id="WP_189987726.1">
    <property type="nucleotide sequence ID" value="NZ_BMZS01000002.1"/>
</dbReference>
<keyword evidence="5" id="KW-1185">Reference proteome</keyword>
<dbReference type="GO" id="GO:0016491">
    <property type="term" value="F:oxidoreductase activity"/>
    <property type="evidence" value="ECO:0007669"/>
    <property type="project" value="InterPro"/>
</dbReference>
<keyword evidence="1" id="KW-0521">NADP</keyword>
<dbReference type="PANTHER" id="PTHR43103:SF3">
    <property type="entry name" value="ADP-L-GLYCERO-D-MANNO-HEPTOSE-6-EPIMERASE"/>
    <property type="match status" value="1"/>
</dbReference>
<dbReference type="SUPFAM" id="SSF51735">
    <property type="entry name" value="NAD(P)-binding Rossmann-fold domains"/>
    <property type="match status" value="1"/>
</dbReference>
<dbReference type="InterPro" id="IPR036291">
    <property type="entry name" value="NAD(P)-bd_dom_sf"/>
</dbReference>
<evidence type="ECO:0000313" key="5">
    <source>
        <dbReference type="Proteomes" id="UP000630353"/>
    </source>
</evidence>
<reference evidence="4" key="1">
    <citation type="journal article" date="2014" name="Int. J. Syst. Evol. Microbiol.">
        <title>Complete genome sequence of Corynebacterium casei LMG S-19264T (=DSM 44701T), isolated from a smear-ripened cheese.</title>
        <authorList>
            <consortium name="US DOE Joint Genome Institute (JGI-PGF)"/>
            <person name="Walter F."/>
            <person name="Albersmeier A."/>
            <person name="Kalinowski J."/>
            <person name="Ruckert C."/>
        </authorList>
    </citation>
    <scope>NUCLEOTIDE SEQUENCE</scope>
    <source>
        <strain evidence="4">KCTC 42651</strain>
    </source>
</reference>
<evidence type="ECO:0000256" key="1">
    <source>
        <dbReference type="ARBA" id="ARBA00022857"/>
    </source>
</evidence>
<dbReference type="Proteomes" id="UP000630353">
    <property type="component" value="Unassembled WGS sequence"/>
</dbReference>
<evidence type="ECO:0000256" key="2">
    <source>
        <dbReference type="ARBA" id="ARBA00023277"/>
    </source>
</evidence>
<protein>
    <recommendedName>
        <fullName evidence="3">NAD-dependent epimerase/dehydratase domain-containing protein</fullName>
    </recommendedName>
</protein>
<dbReference type="AlphaFoldDB" id="A0A919CPH4"/>
<dbReference type="InterPro" id="IPR001509">
    <property type="entry name" value="Epimerase_deHydtase"/>
</dbReference>
<dbReference type="InterPro" id="IPR050005">
    <property type="entry name" value="DenD"/>
</dbReference>
<sequence>MKIAITGGAGFLGVKLARSLLADNALGIENVALVDMVAPPADLAEDSRVTAVTGDVADEDLLAEAIRPDTDSVYHLAAVVSAGAEADFDLGMRVNLDATRTILEIARRHGNRPKLVFASSCAAYGGELPEVVTDNQQLTPQNSYGVQKAIGELLINDYSRKGFLDGRALRYPTVVVRPGKPNKAASTFASSIIREPLQGQEAICPVAPETEMWLASPRTIVANTRRAHDLPAEAWGPWRAVALPGFTTTVGEMVRALEAIAGPEVAARVKWQRDPLIEKIVYGWPARFETARADAMGFHRDPGMEPVIKAFIEDELS</sequence>
<dbReference type="PANTHER" id="PTHR43103">
    <property type="entry name" value="NUCLEOSIDE-DIPHOSPHATE-SUGAR EPIMERASE"/>
    <property type="match status" value="1"/>
</dbReference>
<name>A0A919CPH4_9PROT</name>
<dbReference type="CDD" id="cd05238">
    <property type="entry name" value="Gne_like_SDR_e"/>
    <property type="match status" value="1"/>
</dbReference>
<dbReference type="Gene3D" id="3.90.25.10">
    <property type="entry name" value="UDP-galactose 4-epimerase, domain 1"/>
    <property type="match status" value="1"/>
</dbReference>
<dbReference type="Gene3D" id="3.40.50.720">
    <property type="entry name" value="NAD(P)-binding Rossmann-like Domain"/>
    <property type="match status" value="1"/>
</dbReference>
<evidence type="ECO:0000313" key="4">
    <source>
        <dbReference type="EMBL" id="GHD43142.1"/>
    </source>
</evidence>
<keyword evidence="2" id="KW-0119">Carbohydrate metabolism</keyword>
<feature type="domain" description="NAD-dependent epimerase/dehydratase" evidence="3">
    <location>
        <begin position="3"/>
        <end position="200"/>
    </location>
</feature>
<dbReference type="EMBL" id="BMZS01000002">
    <property type="protein sequence ID" value="GHD43142.1"/>
    <property type="molecule type" value="Genomic_DNA"/>
</dbReference>